<name>A0ABX4MC87_9ACTO</name>
<evidence type="ECO:0000313" key="3">
    <source>
        <dbReference type="Proteomes" id="UP000194577"/>
    </source>
</evidence>
<evidence type="ECO:0000313" key="2">
    <source>
        <dbReference type="EMBL" id="PHP51314.1"/>
    </source>
</evidence>
<dbReference type="RefSeq" id="WP_086616074.1">
    <property type="nucleotide sequence ID" value="NZ_MTPX02000087.1"/>
</dbReference>
<comment type="caution">
    <text evidence="2">The sequence shown here is derived from an EMBL/GenBank/DDBJ whole genome shotgun (WGS) entry which is preliminary data.</text>
</comment>
<feature type="region of interest" description="Disordered" evidence="1">
    <location>
        <begin position="19"/>
        <end position="46"/>
    </location>
</feature>
<sequence length="108" mass="11703">MPNRKLEAIQAVKEYAQGSRYRLDAQEPAPTTGTTTQNSETFNTGLSENVWTSPVADNYRTSIDTADSGAYEAIGDIVSDLTDAENAFYDAGQETVPEGPALARWPLT</sequence>
<organism evidence="2 3">
    <name type="scientific">Actinomyces ruminis</name>
    <dbReference type="NCBI Taxonomy" id="1937003"/>
    <lineage>
        <taxon>Bacteria</taxon>
        <taxon>Bacillati</taxon>
        <taxon>Actinomycetota</taxon>
        <taxon>Actinomycetes</taxon>
        <taxon>Actinomycetales</taxon>
        <taxon>Actinomycetaceae</taxon>
        <taxon>Actinomyces</taxon>
    </lineage>
</organism>
<gene>
    <name evidence="2" type="ORF">BW737_015235</name>
</gene>
<proteinExistence type="predicted"/>
<feature type="compositionally biased region" description="Polar residues" evidence="1">
    <location>
        <begin position="29"/>
        <end position="46"/>
    </location>
</feature>
<evidence type="ECO:0000256" key="1">
    <source>
        <dbReference type="SAM" id="MobiDB-lite"/>
    </source>
</evidence>
<reference evidence="2 3" key="1">
    <citation type="submission" date="2017-10" db="EMBL/GenBank/DDBJ databases">
        <title>Draft genome sequence of cellulolytic Actinomyces sp CtC72 isolated from cattle rumen fluid.</title>
        <authorList>
            <person name="Joshi A.J."/>
            <person name="Vasudevan G."/>
            <person name="Lanjekar V.B."/>
            <person name="Hivarkar S."/>
            <person name="Engineer A."/>
            <person name="Pore S.D."/>
            <person name="Dhakephalkar P.K."/>
            <person name="Dagar S."/>
        </authorList>
    </citation>
    <scope>NUCLEOTIDE SEQUENCE [LARGE SCALE GENOMIC DNA]</scope>
    <source>
        <strain evidence="3">CtC72</strain>
    </source>
</reference>
<protein>
    <submittedName>
        <fullName evidence="2">Uncharacterized protein</fullName>
    </submittedName>
</protein>
<accession>A0ABX4MC87</accession>
<dbReference type="EMBL" id="MTPX02000087">
    <property type="protein sequence ID" value="PHP51314.1"/>
    <property type="molecule type" value="Genomic_DNA"/>
</dbReference>
<keyword evidence="3" id="KW-1185">Reference proteome</keyword>
<dbReference type="Proteomes" id="UP000194577">
    <property type="component" value="Unassembled WGS sequence"/>
</dbReference>